<name>A0ABX8BHT4_9ACTN</name>
<evidence type="ECO:0000313" key="4">
    <source>
        <dbReference type="Proteomes" id="UP000676079"/>
    </source>
</evidence>
<keyword evidence="4" id="KW-1185">Reference proteome</keyword>
<gene>
    <name evidence="3" type="ORF">KGD84_25990</name>
</gene>
<dbReference type="EMBL" id="CP074133">
    <property type="protein sequence ID" value="QUX21797.1"/>
    <property type="molecule type" value="Genomic_DNA"/>
</dbReference>
<dbReference type="Proteomes" id="UP000676079">
    <property type="component" value="Chromosome"/>
</dbReference>
<evidence type="ECO:0000313" key="3">
    <source>
        <dbReference type="EMBL" id="QUX21797.1"/>
    </source>
</evidence>
<sequence length="291" mass="30409">MTYPPDDRSFPGPPGGPAFPGPLGVPGVPGHGPPPGAGGGLPPGLPPGGPPPGPPGGPPLGPPPGPPGGPPPGPPPRRSRKGLVIAAGAVAAVLVAGLLGFAVWESAGGRPYAELASCRDVLPAQVVDTVPGADGARAEGEFVTMDEQEWYSDDAELEEAGYIGQLSCYVSDDGEEWGLVVNAALFDHERSREYFEDTVQEMEDRIGDLDRGRDDEDVLEWARTPAGDGGLVTLHDYDGDRSAVAAFQDVNVQVYVHYTVPGDVDDAEAMEFLEDFSGQLRRQLSRTSERA</sequence>
<feature type="region of interest" description="Disordered" evidence="1">
    <location>
        <begin position="1"/>
        <end position="80"/>
    </location>
</feature>
<reference evidence="3 4" key="1">
    <citation type="submission" date="2021-05" db="EMBL/GenBank/DDBJ databases">
        <title>Direct Submission.</title>
        <authorList>
            <person name="Li K."/>
            <person name="Gao J."/>
        </authorList>
    </citation>
    <scope>NUCLEOTIDE SEQUENCE [LARGE SCALE GENOMIC DNA]</scope>
    <source>
        <strain evidence="3 4">Mg02</strain>
    </source>
</reference>
<feature type="compositionally biased region" description="Pro residues" evidence="1">
    <location>
        <begin position="43"/>
        <end position="76"/>
    </location>
</feature>
<feature type="transmembrane region" description="Helical" evidence="2">
    <location>
        <begin position="83"/>
        <end position="104"/>
    </location>
</feature>
<feature type="compositionally biased region" description="Pro residues" evidence="1">
    <location>
        <begin position="11"/>
        <end position="20"/>
    </location>
</feature>
<keyword evidence="2" id="KW-0812">Transmembrane</keyword>
<protein>
    <recommendedName>
        <fullName evidence="5">DUF3558 domain-containing protein</fullName>
    </recommendedName>
</protein>
<evidence type="ECO:0000256" key="2">
    <source>
        <dbReference type="SAM" id="Phobius"/>
    </source>
</evidence>
<evidence type="ECO:0000256" key="1">
    <source>
        <dbReference type="SAM" id="MobiDB-lite"/>
    </source>
</evidence>
<keyword evidence="2" id="KW-1133">Transmembrane helix</keyword>
<keyword evidence="2" id="KW-0472">Membrane</keyword>
<organism evidence="3 4">
    <name type="scientific">Nocardiopsis changdeensis</name>
    <dbReference type="NCBI Taxonomy" id="2831969"/>
    <lineage>
        <taxon>Bacteria</taxon>
        <taxon>Bacillati</taxon>
        <taxon>Actinomycetota</taxon>
        <taxon>Actinomycetes</taxon>
        <taxon>Streptosporangiales</taxon>
        <taxon>Nocardiopsidaceae</taxon>
        <taxon>Nocardiopsis</taxon>
    </lineage>
</organism>
<accession>A0ABX8BHT4</accession>
<proteinExistence type="predicted"/>
<evidence type="ECO:0008006" key="5">
    <source>
        <dbReference type="Google" id="ProtNLM"/>
    </source>
</evidence>